<evidence type="ECO:0000259" key="4">
    <source>
        <dbReference type="SMART" id="SM00738"/>
    </source>
</evidence>
<dbReference type="SUPFAM" id="SSF82679">
    <property type="entry name" value="N-utilization substance G protein NusG, N-terminal domain"/>
    <property type="match status" value="1"/>
</dbReference>
<dbReference type="InterPro" id="IPR036735">
    <property type="entry name" value="NGN_dom_sf"/>
</dbReference>
<dbReference type="SMART" id="SM00738">
    <property type="entry name" value="NGN"/>
    <property type="match status" value="1"/>
</dbReference>
<proteinExistence type="predicted"/>
<evidence type="ECO:0000256" key="3">
    <source>
        <dbReference type="ARBA" id="ARBA00023163"/>
    </source>
</evidence>
<name>A0ABS5Z8K1_9GAMM</name>
<dbReference type="Gene3D" id="3.30.70.940">
    <property type="entry name" value="NusG, N-terminal domain"/>
    <property type="match status" value="1"/>
</dbReference>
<dbReference type="PANTHER" id="PTHR30265">
    <property type="entry name" value="RHO-INTERACTING TRANSCRIPTION TERMINATION FACTOR NUSG"/>
    <property type="match status" value="1"/>
</dbReference>
<keyword evidence="3" id="KW-0804">Transcription</keyword>
<dbReference type="Pfam" id="PF02357">
    <property type="entry name" value="NusG"/>
    <property type="match status" value="1"/>
</dbReference>
<dbReference type="PANTHER" id="PTHR30265:SF7">
    <property type="entry name" value="TRANSCRIPTION ANTITERMINATION PROTEIN RFAH"/>
    <property type="match status" value="1"/>
</dbReference>
<evidence type="ECO:0000313" key="5">
    <source>
        <dbReference type="EMBL" id="MBU2710364.1"/>
    </source>
</evidence>
<dbReference type="EMBL" id="JAGSOY010000006">
    <property type="protein sequence ID" value="MBU2710364.1"/>
    <property type="molecule type" value="Genomic_DNA"/>
</dbReference>
<accession>A0ABS5Z8K1</accession>
<gene>
    <name evidence="5" type="ORF">KCG35_04785</name>
</gene>
<dbReference type="InterPro" id="IPR006645">
    <property type="entry name" value="NGN-like_dom"/>
</dbReference>
<comment type="caution">
    <text evidence="5">The sequence shown here is derived from an EMBL/GenBank/DDBJ whole genome shotgun (WGS) entry which is preliminary data.</text>
</comment>
<feature type="domain" description="NusG-like N-terminal" evidence="4">
    <location>
        <begin position="1"/>
        <end position="96"/>
    </location>
</feature>
<dbReference type="Proteomes" id="UP000690515">
    <property type="component" value="Unassembled WGS sequence"/>
</dbReference>
<protein>
    <recommendedName>
        <fullName evidence="4">NusG-like N-terminal domain-containing protein</fullName>
    </recommendedName>
</protein>
<evidence type="ECO:0000256" key="1">
    <source>
        <dbReference type="ARBA" id="ARBA00022814"/>
    </source>
</evidence>
<keyword evidence="1" id="KW-0889">Transcription antitermination</keyword>
<evidence type="ECO:0000256" key="2">
    <source>
        <dbReference type="ARBA" id="ARBA00023015"/>
    </source>
</evidence>
<dbReference type="InterPro" id="IPR043425">
    <property type="entry name" value="NusG-like"/>
</dbReference>
<keyword evidence="6" id="KW-1185">Reference proteome</keyword>
<reference evidence="5 6" key="1">
    <citation type="submission" date="2021-04" db="EMBL/GenBank/DDBJ databases">
        <authorList>
            <person name="Pira H."/>
            <person name="Risdian C."/>
            <person name="Wink J."/>
        </authorList>
    </citation>
    <scope>NUCLEOTIDE SEQUENCE [LARGE SCALE GENOMIC DNA]</scope>
    <source>
        <strain evidence="5 6">WH53</strain>
    </source>
</reference>
<organism evidence="5 6">
    <name type="scientific">Zooshikella harenae</name>
    <dbReference type="NCBI Taxonomy" id="2827238"/>
    <lineage>
        <taxon>Bacteria</taxon>
        <taxon>Pseudomonadati</taxon>
        <taxon>Pseudomonadota</taxon>
        <taxon>Gammaproteobacteria</taxon>
        <taxon>Oceanospirillales</taxon>
        <taxon>Zooshikellaceae</taxon>
        <taxon>Zooshikella</taxon>
    </lineage>
</organism>
<sequence>MWYLLKTKPREEVRAVTHLENQNFTVYCPWIDKLDKAGKIKKEPLFPGYVFLNNENVEGINYTKVRSTRGVANFVRFGINHAQASDELIERIKRQEDLLCAEPKEKFKINQLVEFKEGPFKYLQGIYLSKSGDERCIILLSFLSRSQKVNVAQKSIKSV</sequence>
<evidence type="ECO:0000313" key="6">
    <source>
        <dbReference type="Proteomes" id="UP000690515"/>
    </source>
</evidence>
<dbReference type="RefSeq" id="WP_215818522.1">
    <property type="nucleotide sequence ID" value="NZ_JAGSOY010000006.1"/>
</dbReference>
<keyword evidence="2" id="KW-0805">Transcription regulation</keyword>